<reference evidence="2 5" key="2">
    <citation type="submission" date="2020-05" db="EMBL/GenBank/DDBJ databases">
        <title>FDA dAtabase for Regulatory Grade micrObial Sequences (FDA-ARGOS): Supporting development and validation of Infectious Disease Dx tests.</title>
        <authorList>
            <person name="Bojja K."/>
            <person name="Kessler A."/>
            <person name="Tallon L."/>
            <person name="Sadzewicz L."/>
            <person name="Zhao X."/>
            <person name="Vavikolanu K."/>
            <person name="Mehta A."/>
            <person name="Aluvathingal J."/>
            <person name="Nadendla S."/>
            <person name="Myers T."/>
            <person name="Yan Y."/>
            <person name="Sichtig H."/>
        </authorList>
    </citation>
    <scope>NUCLEOTIDE SEQUENCE [LARGE SCALE GENOMIC DNA]</scope>
    <source>
        <strain evidence="2 5">FDAARGOS_763</strain>
    </source>
</reference>
<dbReference type="Proteomes" id="UP000284614">
    <property type="component" value="Unassembled WGS sequence"/>
</dbReference>
<name>A0A3E5CFD1_BACFG</name>
<evidence type="ECO:0000313" key="2">
    <source>
        <dbReference type="EMBL" id="QKH83015.1"/>
    </source>
</evidence>
<dbReference type="CDD" id="cd13121">
    <property type="entry name" value="BF2867_like_C"/>
    <property type="match status" value="1"/>
</dbReference>
<evidence type="ECO:0000313" key="3">
    <source>
        <dbReference type="EMBL" id="RGY66818.1"/>
    </source>
</evidence>
<sequence>MMCMKAIQFYIVCLLPVLAGCADDTALPSVPEGTPLTVTAEIGVPDAAQTVAPTRAVAADNGYDRSTFVTADRIRIIRTRGGSSSAPVDYTLSATGEWTPSAAGSELLFESGATYQAMYPADYSGIYADQRNKTGGVDGENYRNSNLLRTSAGVTSGATGVLSFTGGENAFVHRNTKLTLTFEGKNALTQPFAYMTVQGQGLYSGGTADEDIYLYRPDETKYTWHGILSPLTAESPTPEQKKVTVTVTDYNGVSYTASLTCERKAGSHYSYTLTLQNNILMPVGEEIKGWENGESHTGSLT</sequence>
<dbReference type="CDD" id="cd13120">
    <property type="entry name" value="BF2867_like_N"/>
    <property type="match status" value="1"/>
</dbReference>
<dbReference type="PROSITE" id="PS51257">
    <property type="entry name" value="PROKAR_LIPOPROTEIN"/>
    <property type="match status" value="1"/>
</dbReference>
<organism evidence="3 4">
    <name type="scientific">Bacteroides fragilis</name>
    <dbReference type="NCBI Taxonomy" id="817"/>
    <lineage>
        <taxon>Bacteria</taxon>
        <taxon>Pseudomonadati</taxon>
        <taxon>Bacteroidota</taxon>
        <taxon>Bacteroidia</taxon>
        <taxon>Bacteroidales</taxon>
        <taxon>Bacteroidaceae</taxon>
        <taxon>Bacteroides</taxon>
    </lineage>
</organism>
<feature type="signal peptide" evidence="1">
    <location>
        <begin position="1"/>
        <end position="19"/>
    </location>
</feature>
<dbReference type="Gene3D" id="2.60.40.2630">
    <property type="match status" value="1"/>
</dbReference>
<gene>
    <name evidence="3" type="ORF">DXA27_17080</name>
    <name evidence="2" type="ORF">FOC69_01030</name>
</gene>
<dbReference type="EMBL" id="CP054003">
    <property type="protein sequence ID" value="QKH83015.1"/>
    <property type="molecule type" value="Genomic_DNA"/>
</dbReference>
<keyword evidence="1" id="KW-0732">Signal</keyword>
<dbReference type="Pfam" id="PF13149">
    <property type="entry name" value="Mfa_like_1"/>
    <property type="match status" value="1"/>
</dbReference>
<evidence type="ECO:0000256" key="1">
    <source>
        <dbReference type="SAM" id="SignalP"/>
    </source>
</evidence>
<reference evidence="3 4" key="1">
    <citation type="submission" date="2018-08" db="EMBL/GenBank/DDBJ databases">
        <title>A genome reference for cultivated species of the human gut microbiota.</title>
        <authorList>
            <person name="Zou Y."/>
            <person name="Xue W."/>
            <person name="Luo G."/>
        </authorList>
    </citation>
    <scope>NUCLEOTIDE SEQUENCE [LARGE SCALE GENOMIC DNA]</scope>
    <source>
        <strain evidence="3 4">OF01-1</strain>
    </source>
</reference>
<evidence type="ECO:0000313" key="5">
    <source>
        <dbReference type="Proteomes" id="UP000501467"/>
    </source>
</evidence>
<feature type="chain" id="PRO_5042362937" evidence="1">
    <location>
        <begin position="20"/>
        <end position="301"/>
    </location>
</feature>
<proteinExistence type="predicted"/>
<accession>A0A3E5CFD1</accession>
<evidence type="ECO:0000313" key="4">
    <source>
        <dbReference type="Proteomes" id="UP000284614"/>
    </source>
</evidence>
<protein>
    <submittedName>
        <fullName evidence="3">Fimbrillin family protein</fullName>
    </submittedName>
</protein>
<dbReference type="InterPro" id="IPR025049">
    <property type="entry name" value="Mfa-like_1"/>
</dbReference>
<dbReference type="EMBL" id="QSDG01000017">
    <property type="protein sequence ID" value="RGY66818.1"/>
    <property type="molecule type" value="Genomic_DNA"/>
</dbReference>
<dbReference type="Proteomes" id="UP000501467">
    <property type="component" value="Chromosome"/>
</dbReference>
<dbReference type="AlphaFoldDB" id="A0A3E5CFD1"/>